<proteinExistence type="predicted"/>
<dbReference type="PANTHER" id="PTHR34853">
    <property type="match status" value="1"/>
</dbReference>
<dbReference type="Pfam" id="PF03583">
    <property type="entry name" value="LIP"/>
    <property type="match status" value="1"/>
</dbReference>
<dbReference type="EMBL" id="BAABJM010000001">
    <property type="protein sequence ID" value="GAA5042491.1"/>
    <property type="molecule type" value="Genomic_DNA"/>
</dbReference>
<reference evidence="4" key="1">
    <citation type="journal article" date="2019" name="Int. J. Syst. Evol. Microbiol.">
        <title>The Global Catalogue of Microorganisms (GCM) 10K type strain sequencing project: providing services to taxonomists for standard genome sequencing and annotation.</title>
        <authorList>
            <consortium name="The Broad Institute Genomics Platform"/>
            <consortium name="The Broad Institute Genome Sequencing Center for Infectious Disease"/>
            <person name="Wu L."/>
            <person name="Ma J."/>
        </authorList>
    </citation>
    <scope>NUCLEOTIDE SEQUENCE [LARGE SCALE GENOMIC DNA]</scope>
    <source>
        <strain evidence="4">JCM 18298</strain>
    </source>
</reference>
<keyword evidence="4" id="KW-1185">Reference proteome</keyword>
<comment type="caution">
    <text evidence="3">The sequence shown here is derived from an EMBL/GenBank/DDBJ whole genome shotgun (WGS) entry which is preliminary data.</text>
</comment>
<feature type="transmembrane region" description="Helical" evidence="2">
    <location>
        <begin position="42"/>
        <end position="61"/>
    </location>
</feature>
<keyword evidence="2" id="KW-0472">Membrane</keyword>
<name>A0ABP9JU85_9NOCA</name>
<evidence type="ECO:0008006" key="5">
    <source>
        <dbReference type="Google" id="ProtNLM"/>
    </source>
</evidence>
<feature type="transmembrane region" description="Helical" evidence="2">
    <location>
        <begin position="173"/>
        <end position="192"/>
    </location>
</feature>
<dbReference type="Gene3D" id="3.40.50.1820">
    <property type="entry name" value="alpha/beta hydrolase"/>
    <property type="match status" value="2"/>
</dbReference>
<accession>A0ABP9JU85</accession>
<evidence type="ECO:0000256" key="2">
    <source>
        <dbReference type="SAM" id="Phobius"/>
    </source>
</evidence>
<feature type="transmembrane region" description="Helical" evidence="2">
    <location>
        <begin position="12"/>
        <end position="30"/>
    </location>
</feature>
<feature type="transmembrane region" description="Helical" evidence="2">
    <location>
        <begin position="265"/>
        <end position="286"/>
    </location>
</feature>
<dbReference type="SUPFAM" id="SSF53474">
    <property type="entry name" value="alpha/beta-Hydrolases"/>
    <property type="match status" value="1"/>
</dbReference>
<dbReference type="RefSeq" id="WP_345493125.1">
    <property type="nucleotide sequence ID" value="NZ_BAABJM010000001.1"/>
</dbReference>
<dbReference type="PANTHER" id="PTHR34853:SF1">
    <property type="entry name" value="LIPASE 5"/>
    <property type="match status" value="1"/>
</dbReference>
<gene>
    <name evidence="3" type="ORF">GCM10023318_02840</name>
</gene>
<feature type="transmembrane region" description="Helical" evidence="2">
    <location>
        <begin position="199"/>
        <end position="221"/>
    </location>
</feature>
<keyword evidence="2" id="KW-1133">Transmembrane helix</keyword>
<dbReference type="InterPro" id="IPR029058">
    <property type="entry name" value="AB_hydrolase_fold"/>
</dbReference>
<dbReference type="Proteomes" id="UP001500603">
    <property type="component" value="Unassembled WGS sequence"/>
</dbReference>
<evidence type="ECO:0000256" key="1">
    <source>
        <dbReference type="SAM" id="MobiDB-lite"/>
    </source>
</evidence>
<feature type="region of interest" description="Disordered" evidence="1">
    <location>
        <begin position="70"/>
        <end position="141"/>
    </location>
</feature>
<feature type="transmembrane region" description="Helical" evidence="2">
    <location>
        <begin position="227"/>
        <end position="244"/>
    </location>
</feature>
<keyword evidence="2" id="KW-0812">Transmembrane</keyword>
<evidence type="ECO:0000313" key="3">
    <source>
        <dbReference type="EMBL" id="GAA5042491.1"/>
    </source>
</evidence>
<evidence type="ECO:0000313" key="4">
    <source>
        <dbReference type="Proteomes" id="UP001500603"/>
    </source>
</evidence>
<feature type="compositionally biased region" description="Polar residues" evidence="1">
    <location>
        <begin position="93"/>
        <end position="105"/>
    </location>
</feature>
<sequence>MGGFGRKWDVRGLVWVISGVAVLVSALLLYRPFGVSLVAGRVVVAVAMLVVAGSVGWRWWAARRSVEHGDSIDGERDTASVTTASDARPATSGAATASDEPSQGSPAARSGWAARGESTSVRRSSGVKLLTSSASSDPDRDRRSRRVLGIEAVFAVGAAMLGFAAIGASASVAMVWVGGFFVGVGLFELIAGARRDDPLAASAALAGWWVFIGVVVATFPFRTGLDFTAYTLVALVVTGISMVVRGVRLTLPLPRASALRWWRPVAAAVQLVVLIVGVGFYVNLVAQAANERTEQTRLDAFYEVPKDIPAGAPGTVIRSAPLTPSGVDGDGWRVLYWSQDRNGTPTVSSGLVFAPHGGTTNRPIMNYAHGTVSLGAECAPSRRGAVAETMPWLEDAIARGWVVAATDYAGAAGTDDDGEHYLVAADQGRDTLNAARAARNLPTGAGTDMLIYGVSQGGLISLAAAALAHDYTPELHLVADGAGAPASDLSGILADDPPSLLHGWAVTPFVINQFPKVYPQLDPNALLTPQAAARNREAAAATCTGTPAAALLPRLAVLTGMGDYFAIDPLSNPAWRSAFDENRAPDLPPGVPVYLSHGLADELIPAKFTASLTRRYCAAGIPVTTQWVPDTGHDLNTEKAVYPKMFQWFADHLTNTPTPNTCADPLPVEPADGVR</sequence>
<organism evidence="3 4">
    <name type="scientific">Nocardia callitridis</name>
    <dbReference type="NCBI Taxonomy" id="648753"/>
    <lineage>
        <taxon>Bacteria</taxon>
        <taxon>Bacillati</taxon>
        <taxon>Actinomycetota</taxon>
        <taxon>Actinomycetes</taxon>
        <taxon>Mycobacteriales</taxon>
        <taxon>Nocardiaceae</taxon>
        <taxon>Nocardia</taxon>
    </lineage>
</organism>
<feature type="transmembrane region" description="Helical" evidence="2">
    <location>
        <begin position="147"/>
        <end position="167"/>
    </location>
</feature>
<protein>
    <recommendedName>
        <fullName evidence="5">Lipase</fullName>
    </recommendedName>
</protein>
<dbReference type="InterPro" id="IPR005152">
    <property type="entry name" value="Lipase_secreted"/>
</dbReference>